<feature type="domain" description="DNA-directed RNA polymerase RBP11-like dimerisation" evidence="8">
    <location>
        <begin position="42"/>
        <end position="114"/>
    </location>
</feature>
<evidence type="ECO:0000259" key="8">
    <source>
        <dbReference type="Pfam" id="PF13656"/>
    </source>
</evidence>
<comment type="similarity">
    <text evidence="5">Belongs to the archaeal Rpo11/eukaryotic RPB11/RPC19 RNA polymerase subunit family.</text>
</comment>
<dbReference type="GO" id="GO:0046983">
    <property type="term" value="F:protein dimerization activity"/>
    <property type="evidence" value="ECO:0007669"/>
    <property type="project" value="InterPro"/>
</dbReference>
<evidence type="ECO:0000256" key="3">
    <source>
        <dbReference type="ARBA" id="ARBA00023163"/>
    </source>
</evidence>
<dbReference type="GO" id="GO:0003677">
    <property type="term" value="F:DNA binding"/>
    <property type="evidence" value="ECO:0007669"/>
    <property type="project" value="InterPro"/>
</dbReference>
<evidence type="ECO:0000256" key="1">
    <source>
        <dbReference type="ARBA" id="ARBA00004123"/>
    </source>
</evidence>
<dbReference type="PANTHER" id="PTHR13946">
    <property type="entry name" value="DNA-DIRECTED RNA POLYMERASE I,II,III"/>
    <property type="match status" value="1"/>
</dbReference>
<evidence type="ECO:0000256" key="6">
    <source>
        <dbReference type="ARBA" id="ARBA00031757"/>
    </source>
</evidence>
<dbReference type="AlphaFoldDB" id="A0A915E098"/>
<evidence type="ECO:0000256" key="5">
    <source>
        <dbReference type="ARBA" id="ARBA00025751"/>
    </source>
</evidence>
<dbReference type="InterPro" id="IPR022905">
    <property type="entry name" value="Rpo11-like"/>
</dbReference>
<dbReference type="GO" id="GO:0005736">
    <property type="term" value="C:RNA polymerase I complex"/>
    <property type="evidence" value="ECO:0007669"/>
    <property type="project" value="TreeGrafter"/>
</dbReference>
<dbReference type="InterPro" id="IPR036603">
    <property type="entry name" value="RBP11-like"/>
</dbReference>
<keyword evidence="4" id="KW-0539">Nucleus</keyword>
<dbReference type="InterPro" id="IPR008193">
    <property type="entry name" value="RNA_pol_Rpb11_13-16kDa_CS"/>
</dbReference>
<reference evidence="10" key="1">
    <citation type="submission" date="2022-11" db="UniProtKB">
        <authorList>
            <consortium name="WormBaseParasite"/>
        </authorList>
    </citation>
    <scope>IDENTIFICATION</scope>
</reference>
<dbReference type="WBParaSite" id="jg24546">
    <property type="protein sequence ID" value="jg24546"/>
    <property type="gene ID" value="jg24546"/>
</dbReference>
<feature type="region of interest" description="Disordered" evidence="7">
    <location>
        <begin position="1"/>
        <end position="23"/>
    </location>
</feature>
<evidence type="ECO:0000256" key="4">
    <source>
        <dbReference type="ARBA" id="ARBA00023242"/>
    </source>
</evidence>
<keyword evidence="2" id="KW-0240">DNA-directed RNA polymerase</keyword>
<comment type="subcellular location">
    <subcellularLocation>
        <location evidence="1">Nucleus</location>
    </subcellularLocation>
</comment>
<accession>A0A915E098</accession>
<keyword evidence="9" id="KW-1185">Reference proteome</keyword>
<sequence>MEATSSEAADSETKDLLPPYKGQDPKVEIMEYEIYKQDQSMITIIFREEDHTIGNLLKEVICKMKGVEFCGYNVPHPLEDKILLRIQTYKGYSAGDILLQAFTDLEKIFKSVEEKFEESYKKYRDDKS</sequence>
<name>A0A915E098_9BILA</name>
<evidence type="ECO:0000313" key="9">
    <source>
        <dbReference type="Proteomes" id="UP000887574"/>
    </source>
</evidence>
<dbReference type="Pfam" id="PF13656">
    <property type="entry name" value="RNA_pol_L_2"/>
    <property type="match status" value="1"/>
</dbReference>
<dbReference type="GO" id="GO:0003899">
    <property type="term" value="F:DNA-directed RNA polymerase activity"/>
    <property type="evidence" value="ECO:0007669"/>
    <property type="project" value="InterPro"/>
</dbReference>
<evidence type="ECO:0000313" key="10">
    <source>
        <dbReference type="WBParaSite" id="jg24546"/>
    </source>
</evidence>
<organism evidence="9 10">
    <name type="scientific">Ditylenchus dipsaci</name>
    <dbReference type="NCBI Taxonomy" id="166011"/>
    <lineage>
        <taxon>Eukaryota</taxon>
        <taxon>Metazoa</taxon>
        <taxon>Ecdysozoa</taxon>
        <taxon>Nematoda</taxon>
        <taxon>Chromadorea</taxon>
        <taxon>Rhabditida</taxon>
        <taxon>Tylenchina</taxon>
        <taxon>Tylenchomorpha</taxon>
        <taxon>Sphaerularioidea</taxon>
        <taxon>Anguinidae</taxon>
        <taxon>Anguininae</taxon>
        <taxon>Ditylenchus</taxon>
    </lineage>
</organism>
<dbReference type="PANTHER" id="PTHR13946:SF28">
    <property type="entry name" value="DNA-DIRECTED RNA POLYMERASES I AND III SUBUNIT RPAC2"/>
    <property type="match status" value="1"/>
</dbReference>
<protein>
    <recommendedName>
        <fullName evidence="6">DNA-directed RNA polymerase I subunit D</fullName>
    </recommendedName>
</protein>
<evidence type="ECO:0000256" key="7">
    <source>
        <dbReference type="SAM" id="MobiDB-lite"/>
    </source>
</evidence>
<evidence type="ECO:0000256" key="2">
    <source>
        <dbReference type="ARBA" id="ARBA00022478"/>
    </source>
</evidence>
<dbReference type="GO" id="GO:0006383">
    <property type="term" value="P:transcription by RNA polymerase III"/>
    <property type="evidence" value="ECO:0007669"/>
    <property type="project" value="TreeGrafter"/>
</dbReference>
<dbReference type="GO" id="GO:0005666">
    <property type="term" value="C:RNA polymerase III complex"/>
    <property type="evidence" value="ECO:0007669"/>
    <property type="project" value="TreeGrafter"/>
</dbReference>
<dbReference type="Gene3D" id="3.30.1360.10">
    <property type="entry name" value="RNA polymerase, RBP11-like subunit"/>
    <property type="match status" value="1"/>
</dbReference>
<proteinExistence type="inferred from homology"/>
<dbReference type="GO" id="GO:0006362">
    <property type="term" value="P:transcription elongation by RNA polymerase I"/>
    <property type="evidence" value="ECO:0007669"/>
    <property type="project" value="TreeGrafter"/>
</dbReference>
<dbReference type="InterPro" id="IPR033898">
    <property type="entry name" value="RNAP_AC19"/>
</dbReference>
<keyword evidence="3" id="KW-0804">Transcription</keyword>
<dbReference type="Proteomes" id="UP000887574">
    <property type="component" value="Unplaced"/>
</dbReference>
<dbReference type="HAMAP" id="MF_00261">
    <property type="entry name" value="RNApol_arch_Rpo11"/>
    <property type="match status" value="1"/>
</dbReference>
<dbReference type="SUPFAM" id="SSF55257">
    <property type="entry name" value="RBP11-like subunits of RNA polymerase"/>
    <property type="match status" value="1"/>
</dbReference>
<dbReference type="CDD" id="cd07029">
    <property type="entry name" value="RNAP_I_III_AC19"/>
    <property type="match status" value="1"/>
</dbReference>
<dbReference type="InterPro" id="IPR009025">
    <property type="entry name" value="RBP11-like_dimer"/>
</dbReference>
<dbReference type="PROSITE" id="PS01154">
    <property type="entry name" value="RNA_POL_L_13KD"/>
    <property type="match status" value="1"/>
</dbReference>